<organism evidence="4 5">
    <name type="scientific">Verticiella sediminum</name>
    <dbReference type="NCBI Taxonomy" id="1247510"/>
    <lineage>
        <taxon>Bacteria</taxon>
        <taxon>Pseudomonadati</taxon>
        <taxon>Pseudomonadota</taxon>
        <taxon>Betaproteobacteria</taxon>
        <taxon>Burkholderiales</taxon>
        <taxon>Alcaligenaceae</taxon>
        <taxon>Verticiella</taxon>
    </lineage>
</organism>
<dbReference type="InterPro" id="IPR005064">
    <property type="entry name" value="BUG"/>
</dbReference>
<dbReference type="InterPro" id="IPR029018">
    <property type="entry name" value="Hex-like_dom2"/>
</dbReference>
<dbReference type="OrthoDB" id="8677527at2"/>
<dbReference type="Pfam" id="PF03401">
    <property type="entry name" value="TctC"/>
    <property type="match status" value="1"/>
</dbReference>
<accession>A0A556ALR0</accession>
<protein>
    <submittedName>
        <fullName evidence="4">Tripartite tricarboxylate transporter substrate binding protein</fullName>
    </submittedName>
</protein>
<dbReference type="EMBL" id="VLTJ01000026">
    <property type="protein sequence ID" value="TSH93816.1"/>
    <property type="molecule type" value="Genomic_DNA"/>
</dbReference>
<feature type="chain" id="PRO_5021936527" evidence="3">
    <location>
        <begin position="21"/>
        <end position="317"/>
    </location>
</feature>
<keyword evidence="5" id="KW-1185">Reference proteome</keyword>
<dbReference type="Gene3D" id="3.40.190.10">
    <property type="entry name" value="Periplasmic binding protein-like II"/>
    <property type="match status" value="1"/>
</dbReference>
<dbReference type="Gene3D" id="3.40.190.150">
    <property type="entry name" value="Bordetella uptake gene, domain 1"/>
    <property type="match status" value="1"/>
</dbReference>
<dbReference type="RefSeq" id="WP_143948717.1">
    <property type="nucleotide sequence ID" value="NZ_BAABMB010000006.1"/>
</dbReference>
<feature type="signal peptide" evidence="3">
    <location>
        <begin position="1"/>
        <end position="20"/>
    </location>
</feature>
<evidence type="ECO:0000313" key="5">
    <source>
        <dbReference type="Proteomes" id="UP000318405"/>
    </source>
</evidence>
<evidence type="ECO:0000256" key="1">
    <source>
        <dbReference type="ARBA" id="ARBA00006987"/>
    </source>
</evidence>
<dbReference type="PANTHER" id="PTHR42928">
    <property type="entry name" value="TRICARBOXYLATE-BINDING PROTEIN"/>
    <property type="match status" value="1"/>
</dbReference>
<dbReference type="SUPFAM" id="SSF55545">
    <property type="entry name" value="beta-N-acetylhexosaminidase-like domain"/>
    <property type="match status" value="1"/>
</dbReference>
<name>A0A556ALR0_9BURK</name>
<keyword evidence="3" id="KW-0732">Signal</keyword>
<dbReference type="InterPro" id="IPR042100">
    <property type="entry name" value="Bug_dom1"/>
</dbReference>
<keyword evidence="2" id="KW-0378">Hydrolase</keyword>
<dbReference type="SUPFAM" id="SSF53850">
    <property type="entry name" value="Periplasmic binding protein-like II"/>
    <property type="match status" value="1"/>
</dbReference>
<dbReference type="GO" id="GO:0016787">
    <property type="term" value="F:hydrolase activity"/>
    <property type="evidence" value="ECO:0007669"/>
    <property type="project" value="UniProtKB-KW"/>
</dbReference>
<comment type="similarity">
    <text evidence="1">Belongs to the UPF0065 (bug) family.</text>
</comment>
<dbReference type="GO" id="GO:0005975">
    <property type="term" value="P:carbohydrate metabolic process"/>
    <property type="evidence" value="ECO:0007669"/>
    <property type="project" value="UniProtKB-ARBA"/>
</dbReference>
<gene>
    <name evidence="4" type="ORF">FOZ76_13065</name>
</gene>
<evidence type="ECO:0000256" key="2">
    <source>
        <dbReference type="ARBA" id="ARBA00022801"/>
    </source>
</evidence>
<dbReference type="Proteomes" id="UP000318405">
    <property type="component" value="Unassembled WGS sequence"/>
</dbReference>
<comment type="caution">
    <text evidence="4">The sequence shown here is derived from an EMBL/GenBank/DDBJ whole genome shotgun (WGS) entry which is preliminary data.</text>
</comment>
<evidence type="ECO:0000256" key="3">
    <source>
        <dbReference type="SAM" id="SignalP"/>
    </source>
</evidence>
<dbReference type="AlphaFoldDB" id="A0A556ALR0"/>
<sequence>MFRRAVLGCLSAFVALAAHAADYPVKPIRVIVPYAAGGADLYIRPLQEKLQAALGQPLVIENVGGGGGAVGAAKAARSEADGYTLLFAGTGAIITAPRLTGASYTWRDFAPVANVVAIPFTWVVRQDSPIDSFARLLELGRSRPGTLSYASPGHGTSTQMGADAILAAGGAAVTEIPYQGGAPALSAVLGGHVDAMIGAPSIVMPQVEAGTLRALAVTGPARFAPTPDVPAVGEFGVDVHVVANYGFFAPRGTPEAIVRRLAGAIQAAVADPAYVATMRKGYNDVAFLGPQDYTSAVQEEDRYFGGLMDQAGVGAAP</sequence>
<dbReference type="CDD" id="cd07012">
    <property type="entry name" value="PBP2_Bug_TTT"/>
    <property type="match status" value="1"/>
</dbReference>
<evidence type="ECO:0000313" key="4">
    <source>
        <dbReference type="EMBL" id="TSH93816.1"/>
    </source>
</evidence>
<dbReference type="PIRSF" id="PIRSF017082">
    <property type="entry name" value="YflP"/>
    <property type="match status" value="1"/>
</dbReference>
<proteinExistence type="inferred from homology"/>
<reference evidence="4 5" key="1">
    <citation type="submission" date="2019-07" db="EMBL/GenBank/DDBJ databases">
        <title>Qingshengfaniella alkalisoli gen. nov., sp. nov., isolated from saline soil.</title>
        <authorList>
            <person name="Xu L."/>
            <person name="Huang X.-X."/>
            <person name="Sun J.-Q."/>
        </authorList>
    </citation>
    <scope>NUCLEOTIDE SEQUENCE [LARGE SCALE GENOMIC DNA]</scope>
    <source>
        <strain evidence="4 5">DSM 27279</strain>
    </source>
</reference>
<dbReference type="PANTHER" id="PTHR42928:SF5">
    <property type="entry name" value="BLR1237 PROTEIN"/>
    <property type="match status" value="1"/>
</dbReference>